<evidence type="ECO:0000256" key="2">
    <source>
        <dbReference type="ARBA" id="ARBA00022448"/>
    </source>
</evidence>
<feature type="transmembrane region" description="Helical" evidence="9">
    <location>
        <begin position="32"/>
        <end position="54"/>
    </location>
</feature>
<proteinExistence type="predicted"/>
<keyword evidence="2" id="KW-0813">Transport</keyword>
<keyword evidence="6 9" id="KW-0812">Transmembrane</keyword>
<dbReference type="InterPro" id="IPR004703">
    <property type="entry name" value="PTS_sugar-sp_permease"/>
</dbReference>
<dbReference type="EMBL" id="CP029185">
    <property type="protein sequence ID" value="AWH87516.1"/>
    <property type="molecule type" value="Genomic_DNA"/>
</dbReference>
<feature type="transmembrane region" description="Helical" evidence="9">
    <location>
        <begin position="326"/>
        <end position="345"/>
    </location>
</feature>
<evidence type="ECO:0000256" key="3">
    <source>
        <dbReference type="ARBA" id="ARBA00022475"/>
    </source>
</evidence>
<evidence type="ECO:0000256" key="7">
    <source>
        <dbReference type="ARBA" id="ARBA00022989"/>
    </source>
</evidence>
<name>A0A2Y9TV93_9GAMM</name>
<dbReference type="AlphaFoldDB" id="A0A2Y9TV93"/>
<dbReference type="OrthoDB" id="9787936at2"/>
<dbReference type="InterPro" id="IPR013014">
    <property type="entry name" value="PTS_EIIC_2"/>
</dbReference>
<keyword evidence="7 9" id="KW-1133">Transmembrane helix</keyword>
<dbReference type="PANTHER" id="PTHR37324:SF4">
    <property type="entry name" value="PERMEASE IIC COMPONENT-RELATED"/>
    <property type="match status" value="1"/>
</dbReference>
<dbReference type="GO" id="GO:0005886">
    <property type="term" value="C:plasma membrane"/>
    <property type="evidence" value="ECO:0007669"/>
    <property type="project" value="UniProtKB-SubCell"/>
</dbReference>
<feature type="transmembrane region" description="Helical" evidence="9">
    <location>
        <begin position="85"/>
        <end position="108"/>
    </location>
</feature>
<dbReference type="RefSeq" id="WP_108899604.1">
    <property type="nucleotide sequence ID" value="NZ_CP029185.2"/>
</dbReference>
<keyword evidence="3" id="KW-1003">Cell membrane</keyword>
<dbReference type="KEGG" id="lpv:HYN51_02415"/>
<keyword evidence="4" id="KW-0762">Sugar transport</keyword>
<feature type="domain" description="PTS EIIC type-2" evidence="10">
    <location>
        <begin position="2"/>
        <end position="437"/>
    </location>
</feature>
<reference evidence="11 12" key="1">
    <citation type="journal article" date="2019" name="Int. J. Syst. Evol. Microbiol.">
        <title>Limnobaculum parvum gen. nov., sp. nov., isolated from a freshwater lake.</title>
        <authorList>
            <person name="Baek C."/>
            <person name="Shin S.K."/>
            <person name="Yi H."/>
        </authorList>
    </citation>
    <scope>NUCLEOTIDE SEQUENCE [LARGE SCALE GENOMIC DNA]</scope>
    <source>
        <strain evidence="11 12">HYN0051</strain>
    </source>
</reference>
<dbReference type="NCBIfam" id="TIGR00827">
    <property type="entry name" value="EIIC-GAT"/>
    <property type="match status" value="1"/>
</dbReference>
<evidence type="ECO:0000256" key="6">
    <source>
        <dbReference type="ARBA" id="ARBA00022692"/>
    </source>
</evidence>
<gene>
    <name evidence="11" type="ORF">HYN51_02415</name>
</gene>
<keyword evidence="5" id="KW-0598">Phosphotransferase system</keyword>
<evidence type="ECO:0000313" key="11">
    <source>
        <dbReference type="EMBL" id="AWH87516.1"/>
    </source>
</evidence>
<evidence type="ECO:0000259" key="10">
    <source>
        <dbReference type="PROSITE" id="PS51104"/>
    </source>
</evidence>
<dbReference type="PIRSF" id="PIRSF006304">
    <property type="entry name" value="GatC"/>
    <property type="match status" value="1"/>
</dbReference>
<feature type="transmembrane region" description="Helical" evidence="9">
    <location>
        <begin position="6"/>
        <end position="25"/>
    </location>
</feature>
<evidence type="ECO:0000256" key="8">
    <source>
        <dbReference type="ARBA" id="ARBA00023136"/>
    </source>
</evidence>
<evidence type="ECO:0000313" key="12">
    <source>
        <dbReference type="Proteomes" id="UP000244908"/>
    </source>
</evidence>
<feature type="transmembrane region" description="Helical" evidence="9">
    <location>
        <begin position="408"/>
        <end position="430"/>
    </location>
</feature>
<dbReference type="PANTHER" id="PTHR37324">
    <property type="entry name" value="PTS SYSTEM GALACTITOL-SPECIFIC EIIC COMPONENT"/>
    <property type="match status" value="1"/>
</dbReference>
<evidence type="ECO:0000256" key="4">
    <source>
        <dbReference type="ARBA" id="ARBA00022597"/>
    </source>
</evidence>
<dbReference type="Pfam" id="PF03611">
    <property type="entry name" value="EIIC-GAT"/>
    <property type="match status" value="1"/>
</dbReference>
<feature type="transmembrane region" description="Helical" evidence="9">
    <location>
        <begin position="352"/>
        <end position="374"/>
    </location>
</feature>
<organism evidence="11 12">
    <name type="scientific">Limnobaculum parvum</name>
    <dbReference type="NCBI Taxonomy" id="2172103"/>
    <lineage>
        <taxon>Bacteria</taxon>
        <taxon>Pseudomonadati</taxon>
        <taxon>Pseudomonadota</taxon>
        <taxon>Gammaproteobacteria</taxon>
        <taxon>Enterobacterales</taxon>
        <taxon>Budviciaceae</taxon>
        <taxon>Limnobaculum</taxon>
    </lineage>
</organism>
<evidence type="ECO:0000256" key="1">
    <source>
        <dbReference type="ARBA" id="ARBA00004651"/>
    </source>
</evidence>
<feature type="transmembrane region" description="Helical" evidence="9">
    <location>
        <begin position="214"/>
        <end position="235"/>
    </location>
</feature>
<dbReference type="PROSITE" id="PS51104">
    <property type="entry name" value="PTS_EIIC_TYPE_2"/>
    <property type="match status" value="1"/>
</dbReference>
<dbReference type="InterPro" id="IPR013853">
    <property type="entry name" value="EIIC-GAT"/>
</dbReference>
<evidence type="ECO:0000256" key="5">
    <source>
        <dbReference type="ARBA" id="ARBA00022683"/>
    </source>
</evidence>
<dbReference type="Proteomes" id="UP000244908">
    <property type="component" value="Chromosome"/>
</dbReference>
<dbReference type="GO" id="GO:0015577">
    <property type="term" value="F:galactitol transmembrane transporter activity"/>
    <property type="evidence" value="ECO:0007669"/>
    <property type="project" value="InterPro"/>
</dbReference>
<comment type="subcellular location">
    <subcellularLocation>
        <location evidence="1">Cell membrane</location>
        <topology evidence="1">Multi-pass membrane protein</topology>
    </subcellularLocation>
</comment>
<sequence length="437" mass="46678">MFDYILSLGGTVFVPMVMILIGLIFRIPVLQAVKAGVTVGIGFVGMGLVIVMAIDSLSPPIKIMIERFGLHLHILDVGAGPASGVGYATAIGAIIIPVIFLLNIGMLVTRLTKTMNVDIYNYWHYAITGTVVQLMTGNIIYGVLAAICHAALSLKIADLTAKRVQSIVGLEGISIPQGYGSSSVPLFILLDKLYSYIPFLKGRNIDATEIQKRFGMVGDPVIIGVVLGLIFGLSAGENFKGTMTLMITVAAIMVLFPRMIRLIVEGLMPISDGARKFFQKYLHGREVYIGLDTAVTLGHPTTIAVGLLLIPIMLLIASVLPGNQVLPLADLPVAPFFICMATVIHRGDLIRTLISGIIVMITVLLISTQFAPYFTEMARNGGFSFAADGAQISALSVGNMFGWSIVELMAMGIIGVVIAVGAVCAIVLWLRTKELSA</sequence>
<dbReference type="GO" id="GO:0009401">
    <property type="term" value="P:phosphoenolpyruvate-dependent sugar phosphotransferase system"/>
    <property type="evidence" value="ECO:0007669"/>
    <property type="project" value="UniProtKB-KW"/>
</dbReference>
<feature type="transmembrane region" description="Helical" evidence="9">
    <location>
        <begin position="241"/>
        <end position="260"/>
    </location>
</feature>
<accession>A0A2Y9TV93</accession>
<protein>
    <submittedName>
        <fullName evidence="11">Permease</fullName>
    </submittedName>
</protein>
<keyword evidence="8 9" id="KW-0472">Membrane</keyword>
<keyword evidence="12" id="KW-1185">Reference proteome</keyword>
<evidence type="ECO:0000256" key="9">
    <source>
        <dbReference type="SAM" id="Phobius"/>
    </source>
</evidence>